<feature type="domain" description="ABC transmembrane type-1" evidence="8">
    <location>
        <begin position="77"/>
        <end position="257"/>
    </location>
</feature>
<dbReference type="PANTHER" id="PTHR30151:SF20">
    <property type="entry name" value="ABC TRANSPORTER PERMEASE PROTEIN HI_0355-RELATED"/>
    <property type="match status" value="1"/>
</dbReference>
<protein>
    <submittedName>
        <fullName evidence="9">ABC transporter permease</fullName>
    </submittedName>
</protein>
<evidence type="ECO:0000256" key="2">
    <source>
        <dbReference type="ARBA" id="ARBA00022448"/>
    </source>
</evidence>
<comment type="caution">
    <text evidence="9">The sequence shown here is derived from an EMBL/GenBank/DDBJ whole genome shotgun (WGS) entry which is preliminary data.</text>
</comment>
<dbReference type="EMBL" id="VMNW02000019">
    <property type="protein sequence ID" value="KAA9160923.1"/>
    <property type="molecule type" value="Genomic_DNA"/>
</dbReference>
<evidence type="ECO:0000256" key="5">
    <source>
        <dbReference type="ARBA" id="ARBA00022989"/>
    </source>
</evidence>
<dbReference type="CDD" id="cd06261">
    <property type="entry name" value="TM_PBP2"/>
    <property type="match status" value="1"/>
</dbReference>
<proteinExistence type="inferred from homology"/>
<dbReference type="AlphaFoldDB" id="A0A5N0V6V0"/>
<name>A0A5N0V6V0_9PSEU</name>
<keyword evidence="6 7" id="KW-0472">Membrane</keyword>
<evidence type="ECO:0000313" key="9">
    <source>
        <dbReference type="EMBL" id="KAA9160923.1"/>
    </source>
</evidence>
<keyword evidence="2 7" id="KW-0813">Transport</keyword>
<feature type="transmembrane region" description="Helical" evidence="7">
    <location>
        <begin position="183"/>
        <end position="214"/>
    </location>
</feature>
<keyword evidence="4 7" id="KW-0812">Transmembrane</keyword>
<keyword evidence="5 7" id="KW-1133">Transmembrane helix</keyword>
<feature type="transmembrane region" description="Helical" evidence="7">
    <location>
        <begin position="234"/>
        <end position="257"/>
    </location>
</feature>
<evidence type="ECO:0000256" key="1">
    <source>
        <dbReference type="ARBA" id="ARBA00004651"/>
    </source>
</evidence>
<dbReference type="InterPro" id="IPR035906">
    <property type="entry name" value="MetI-like_sf"/>
</dbReference>
<evidence type="ECO:0000259" key="8">
    <source>
        <dbReference type="PROSITE" id="PS50928"/>
    </source>
</evidence>
<comment type="subcellular location">
    <subcellularLocation>
        <location evidence="1 7">Cell membrane</location>
        <topology evidence="1 7">Multi-pass membrane protein</topology>
    </subcellularLocation>
</comment>
<dbReference type="Proteomes" id="UP000319769">
    <property type="component" value="Unassembled WGS sequence"/>
</dbReference>
<evidence type="ECO:0000256" key="3">
    <source>
        <dbReference type="ARBA" id="ARBA00022475"/>
    </source>
</evidence>
<sequence length="269" mass="28957">MTTETVAPPRVSRPRRRAAESRPLVLTTQVVLLVGFLALWEAAARNGWVNPMFVSSPSGIWEALVDYLSSDELASSLGSTTLAVAESFVIGSVLGIAFGLVLGWSPFLDKVVSPFLVPVNTVPRIALAPLFVAWFGLTNTSKVVLGVSIVFFILVENARSAVKGLEQDQLTMARVIGLRGGKMLAKVVLPSAIPTIFAGLRLGITYAILGVIGSEMIAAKEGLGQDIVRYSTEFQIGSVFAVLILLVVLATLVSWVFGRIERYLLRWQG</sequence>
<gene>
    <name evidence="9" type="ORF">FPZ12_016100</name>
</gene>
<dbReference type="RefSeq" id="WP_144753909.1">
    <property type="nucleotide sequence ID" value="NZ_VMNW02000019.1"/>
</dbReference>
<feature type="transmembrane region" description="Helical" evidence="7">
    <location>
        <begin position="23"/>
        <end position="43"/>
    </location>
</feature>
<reference evidence="9" key="1">
    <citation type="submission" date="2019-09" db="EMBL/GenBank/DDBJ databases">
        <authorList>
            <person name="Teo W.F.A."/>
            <person name="Duangmal K."/>
        </authorList>
    </citation>
    <scope>NUCLEOTIDE SEQUENCE [LARGE SCALE GENOMIC DNA]</scope>
    <source>
        <strain evidence="9">K81G1</strain>
    </source>
</reference>
<evidence type="ECO:0000256" key="7">
    <source>
        <dbReference type="RuleBase" id="RU363032"/>
    </source>
</evidence>
<evidence type="ECO:0000313" key="10">
    <source>
        <dbReference type="Proteomes" id="UP000319769"/>
    </source>
</evidence>
<dbReference type="GO" id="GO:0055085">
    <property type="term" value="P:transmembrane transport"/>
    <property type="evidence" value="ECO:0007669"/>
    <property type="project" value="InterPro"/>
</dbReference>
<dbReference type="GO" id="GO:0005886">
    <property type="term" value="C:plasma membrane"/>
    <property type="evidence" value="ECO:0007669"/>
    <property type="project" value="UniProtKB-SubCell"/>
</dbReference>
<dbReference type="InterPro" id="IPR000515">
    <property type="entry name" value="MetI-like"/>
</dbReference>
<feature type="transmembrane region" description="Helical" evidence="7">
    <location>
        <begin position="115"/>
        <end position="137"/>
    </location>
</feature>
<comment type="similarity">
    <text evidence="7">Belongs to the binding-protein-dependent transport system permease family.</text>
</comment>
<dbReference type="OrthoDB" id="3173654at2"/>
<feature type="transmembrane region" description="Helical" evidence="7">
    <location>
        <begin position="143"/>
        <end position="162"/>
    </location>
</feature>
<dbReference type="PANTHER" id="PTHR30151">
    <property type="entry name" value="ALKANE SULFONATE ABC TRANSPORTER-RELATED, MEMBRANE SUBUNIT"/>
    <property type="match status" value="1"/>
</dbReference>
<dbReference type="PROSITE" id="PS50928">
    <property type="entry name" value="ABC_TM1"/>
    <property type="match status" value="1"/>
</dbReference>
<dbReference type="SUPFAM" id="SSF161098">
    <property type="entry name" value="MetI-like"/>
    <property type="match status" value="1"/>
</dbReference>
<accession>A0A5N0V6V0</accession>
<keyword evidence="10" id="KW-1185">Reference proteome</keyword>
<evidence type="ECO:0000256" key="6">
    <source>
        <dbReference type="ARBA" id="ARBA00023136"/>
    </source>
</evidence>
<keyword evidence="3" id="KW-1003">Cell membrane</keyword>
<dbReference type="Gene3D" id="1.10.3720.10">
    <property type="entry name" value="MetI-like"/>
    <property type="match status" value="1"/>
</dbReference>
<evidence type="ECO:0000256" key="4">
    <source>
        <dbReference type="ARBA" id="ARBA00022692"/>
    </source>
</evidence>
<organism evidence="9 10">
    <name type="scientific">Amycolatopsis acidicola</name>
    <dbReference type="NCBI Taxonomy" id="2596893"/>
    <lineage>
        <taxon>Bacteria</taxon>
        <taxon>Bacillati</taxon>
        <taxon>Actinomycetota</taxon>
        <taxon>Actinomycetes</taxon>
        <taxon>Pseudonocardiales</taxon>
        <taxon>Pseudonocardiaceae</taxon>
        <taxon>Amycolatopsis</taxon>
    </lineage>
</organism>
<dbReference type="Pfam" id="PF00528">
    <property type="entry name" value="BPD_transp_1"/>
    <property type="match status" value="1"/>
</dbReference>
<feature type="transmembrane region" description="Helical" evidence="7">
    <location>
        <begin position="82"/>
        <end position="103"/>
    </location>
</feature>